<dbReference type="EMBL" id="JADCNM010000011">
    <property type="protein sequence ID" value="KAG0463016.1"/>
    <property type="molecule type" value="Genomic_DNA"/>
</dbReference>
<accession>A0A835UKS7</accession>
<evidence type="ECO:0000313" key="3">
    <source>
        <dbReference type="Proteomes" id="UP000636800"/>
    </source>
</evidence>
<organism evidence="2 4">
    <name type="scientific">Vanilla planifolia</name>
    <name type="common">Vanilla</name>
    <dbReference type="NCBI Taxonomy" id="51239"/>
    <lineage>
        <taxon>Eukaryota</taxon>
        <taxon>Viridiplantae</taxon>
        <taxon>Streptophyta</taxon>
        <taxon>Embryophyta</taxon>
        <taxon>Tracheophyta</taxon>
        <taxon>Spermatophyta</taxon>
        <taxon>Magnoliopsida</taxon>
        <taxon>Liliopsida</taxon>
        <taxon>Asparagales</taxon>
        <taxon>Orchidaceae</taxon>
        <taxon>Vanilloideae</taxon>
        <taxon>Vanilleae</taxon>
        <taxon>Vanilla</taxon>
    </lineage>
</organism>
<keyword evidence="3" id="KW-1185">Reference proteome</keyword>
<proteinExistence type="predicted"/>
<reference evidence="3 4" key="1">
    <citation type="journal article" date="2020" name="Nat. Food">
        <title>A phased Vanilla planifolia genome enables genetic improvement of flavour and production.</title>
        <authorList>
            <person name="Hasing T."/>
            <person name="Tang H."/>
            <person name="Brym M."/>
            <person name="Khazi F."/>
            <person name="Huang T."/>
            <person name="Chambers A.H."/>
        </authorList>
    </citation>
    <scope>NUCLEOTIDE SEQUENCE [LARGE SCALE GENOMIC DNA]</scope>
    <source>
        <tissue evidence="2">Leaf</tissue>
    </source>
</reference>
<sequence>MMGEDEEIFRRSSISTREVERGLGCMREKERELVGIKEFKHLAYKWIDRIQGRDMSTILDFETLGPMRRGVIVAGNYCDPVFPLIEKTLVKHLNLVLITKFPKLVFFLFRSLSVSNQMRPHHH</sequence>
<comment type="caution">
    <text evidence="2">The sequence shown here is derived from an EMBL/GenBank/DDBJ whole genome shotgun (WGS) entry which is preliminary data.</text>
</comment>
<evidence type="ECO:0000313" key="4">
    <source>
        <dbReference type="Proteomes" id="UP000639772"/>
    </source>
</evidence>
<name>A0A835UKS7_VANPL</name>
<protein>
    <submittedName>
        <fullName evidence="2">Uncharacterized protein</fullName>
    </submittedName>
</protein>
<evidence type="ECO:0000313" key="1">
    <source>
        <dbReference type="EMBL" id="KAG0461558.1"/>
    </source>
</evidence>
<evidence type="ECO:0000313" key="2">
    <source>
        <dbReference type="EMBL" id="KAG0463016.1"/>
    </source>
</evidence>
<dbReference type="Proteomes" id="UP000636800">
    <property type="component" value="Chromosome 11"/>
</dbReference>
<dbReference type="AlphaFoldDB" id="A0A835UKS7"/>
<gene>
    <name evidence="2" type="ORF">HPP92_021492</name>
    <name evidence="1" type="ORF">HPP92_021855</name>
</gene>
<dbReference type="Proteomes" id="UP000639772">
    <property type="component" value="Chromosome 11"/>
</dbReference>
<dbReference type="EMBL" id="JADCNL010000011">
    <property type="protein sequence ID" value="KAG0461558.1"/>
    <property type="molecule type" value="Genomic_DNA"/>
</dbReference>